<proteinExistence type="predicted"/>
<protein>
    <recommendedName>
        <fullName evidence="1">DUF218 domain-containing protein</fullName>
    </recommendedName>
</protein>
<sequence length="203" mass="22704">MKKNDKNKYVAVLAGAIIKDKKSGRWRTADFDEGDNFGVSGDRLRITAASCLYQADQNIIFIASGGQGQTKNAPDLSTIIKAELINSGIPKNKIIEENKSANTYQQLKELIKLARSKRLEGFLIISNFHHLPRIKAMFEYAPGLPGRLGGIKLIAAEKIVLKYEPEKWQAKIKTAQASAAMKKRIELEKKGVRQIKNGTYNFR</sequence>
<dbReference type="EMBL" id="MFFY01000020">
    <property type="protein sequence ID" value="OGF31275.1"/>
    <property type="molecule type" value="Genomic_DNA"/>
</dbReference>
<reference evidence="2 3" key="1">
    <citation type="journal article" date="2016" name="Nat. Commun.">
        <title>Thousands of microbial genomes shed light on interconnected biogeochemical processes in an aquifer system.</title>
        <authorList>
            <person name="Anantharaman K."/>
            <person name="Brown C.T."/>
            <person name="Hug L.A."/>
            <person name="Sharon I."/>
            <person name="Castelle C.J."/>
            <person name="Probst A.J."/>
            <person name="Thomas B.C."/>
            <person name="Singh A."/>
            <person name="Wilkins M.J."/>
            <person name="Karaoz U."/>
            <person name="Brodie E.L."/>
            <person name="Williams K.H."/>
            <person name="Hubbard S.S."/>
            <person name="Banfield J.F."/>
        </authorList>
    </citation>
    <scope>NUCLEOTIDE SEQUENCE [LARGE SCALE GENOMIC DNA]</scope>
</reference>
<name>A0A1F5SX35_9BACT</name>
<accession>A0A1F5SX35</accession>
<dbReference type="Pfam" id="PF02698">
    <property type="entry name" value="DUF218"/>
    <property type="match status" value="1"/>
</dbReference>
<evidence type="ECO:0000313" key="2">
    <source>
        <dbReference type="EMBL" id="OGF31275.1"/>
    </source>
</evidence>
<dbReference type="AlphaFoldDB" id="A0A1F5SX35"/>
<dbReference type="CDD" id="cd06259">
    <property type="entry name" value="YdcF-like"/>
    <property type="match status" value="1"/>
</dbReference>
<organism evidence="2 3">
    <name type="scientific">Candidatus Falkowbacteria bacterium RIFCSPLOWO2_12_FULL_45_13</name>
    <dbReference type="NCBI Taxonomy" id="1797991"/>
    <lineage>
        <taxon>Bacteria</taxon>
        <taxon>Candidatus Falkowiibacteriota</taxon>
    </lineage>
</organism>
<dbReference type="InterPro" id="IPR003848">
    <property type="entry name" value="DUF218"/>
</dbReference>
<gene>
    <name evidence="2" type="ORF">A3H09_02245</name>
</gene>
<dbReference type="Gene3D" id="3.40.50.620">
    <property type="entry name" value="HUPs"/>
    <property type="match status" value="1"/>
</dbReference>
<evidence type="ECO:0000259" key="1">
    <source>
        <dbReference type="Pfam" id="PF02698"/>
    </source>
</evidence>
<dbReference type="Proteomes" id="UP000176915">
    <property type="component" value="Unassembled WGS sequence"/>
</dbReference>
<dbReference type="InterPro" id="IPR014729">
    <property type="entry name" value="Rossmann-like_a/b/a_fold"/>
</dbReference>
<feature type="domain" description="DUF218" evidence="1">
    <location>
        <begin position="10"/>
        <end position="156"/>
    </location>
</feature>
<evidence type="ECO:0000313" key="3">
    <source>
        <dbReference type="Proteomes" id="UP000176915"/>
    </source>
</evidence>
<comment type="caution">
    <text evidence="2">The sequence shown here is derived from an EMBL/GenBank/DDBJ whole genome shotgun (WGS) entry which is preliminary data.</text>
</comment>